<sequence length="561" mass="61998">MAKQHTRLSIVARLRFRDKKRGAFECSCANFGAGQTNETCSPTERESANPKHRPPTIPIELPTLPLLLLLGGEEKDKGQRKETEEYAKGKREKKAIRGYSTRWGRACLWRAGLPMNTNTRIRLGFRSLIGVGGSGKQAVTGGRVEAGTAGAGAIHIPITIGGRWSTPLRPVVLPPQREKFPPVALPTPNCEGDTLASPNLKPFTYHELKNATKNFRNLIGEGGFGCVYKGWINLQTLGAAKPGAGTVVAVKKLKPEGFQGHKEWLSEVKYLGQLHHPNLVRLIGYCLDGDKRLLVYEYMPKGSLENHLFRRGAEPLSWAVRMKVAIGAARGLSFLHDSKQQVIYRDFKASNILLDLEYNAKLSDFGLAKAGPTGDLTHVTTQVLGTHGYAAPEYIATGRLSVRCDVYSFGVVLLELLSGRRAVDKTKVGVEQNLVDWAKPYLGDRRKLFRIMDITLEGQYPKKGAFMAATLAWECLGDAKHRPSMAEVLACLEKIPVPKEGVNRISNFDRLQPMSIPSPRSPPRRHHHHHRSPSSTDRTPRATSPFATQVKSPLSKSPHED</sequence>
<keyword evidence="6 11" id="KW-0547">Nucleotide-binding</keyword>
<keyword evidence="7" id="KW-0418">Kinase</keyword>
<evidence type="ECO:0000313" key="15">
    <source>
        <dbReference type="Proteomes" id="UP000197138"/>
    </source>
</evidence>
<dbReference type="GO" id="GO:0005524">
    <property type="term" value="F:ATP binding"/>
    <property type="evidence" value="ECO:0007669"/>
    <property type="project" value="UniProtKB-UniRule"/>
</dbReference>
<evidence type="ECO:0000256" key="3">
    <source>
        <dbReference type="ARBA" id="ARBA00022475"/>
    </source>
</evidence>
<dbReference type="FunFam" id="3.30.200.20:FF:000228">
    <property type="entry name" value="Serine/threonine-protein kinase BIK1"/>
    <property type="match status" value="1"/>
</dbReference>
<feature type="compositionally biased region" description="Basic residues" evidence="12">
    <location>
        <begin position="522"/>
        <end position="532"/>
    </location>
</feature>
<dbReference type="Pfam" id="PF07714">
    <property type="entry name" value="PK_Tyr_Ser-Thr"/>
    <property type="match status" value="1"/>
</dbReference>
<dbReference type="FunFam" id="1.10.510.10:FF:000095">
    <property type="entry name" value="protein STRUBBELIG-RECEPTOR FAMILY 8"/>
    <property type="match status" value="1"/>
</dbReference>
<evidence type="ECO:0000259" key="13">
    <source>
        <dbReference type="PROSITE" id="PS50011"/>
    </source>
</evidence>
<comment type="catalytic activity">
    <reaction evidence="9">
        <text>L-threonyl-[protein] + ATP = O-phospho-L-threonyl-[protein] + ADP + H(+)</text>
        <dbReference type="Rhea" id="RHEA:46608"/>
        <dbReference type="Rhea" id="RHEA-COMP:11060"/>
        <dbReference type="Rhea" id="RHEA-COMP:11605"/>
        <dbReference type="ChEBI" id="CHEBI:15378"/>
        <dbReference type="ChEBI" id="CHEBI:30013"/>
        <dbReference type="ChEBI" id="CHEBI:30616"/>
        <dbReference type="ChEBI" id="CHEBI:61977"/>
        <dbReference type="ChEBI" id="CHEBI:456216"/>
        <dbReference type="EC" id="2.7.11.1"/>
    </reaction>
</comment>
<keyword evidence="8 11" id="KW-0067">ATP-binding</keyword>
<keyword evidence="3" id="KW-0472">Membrane</keyword>
<evidence type="ECO:0000256" key="2">
    <source>
        <dbReference type="ARBA" id="ARBA00012513"/>
    </source>
</evidence>
<organism evidence="14 15">
    <name type="scientific">Punica granatum</name>
    <name type="common">Pomegranate</name>
    <dbReference type="NCBI Taxonomy" id="22663"/>
    <lineage>
        <taxon>Eukaryota</taxon>
        <taxon>Viridiplantae</taxon>
        <taxon>Streptophyta</taxon>
        <taxon>Embryophyta</taxon>
        <taxon>Tracheophyta</taxon>
        <taxon>Spermatophyta</taxon>
        <taxon>Magnoliopsida</taxon>
        <taxon>eudicotyledons</taxon>
        <taxon>Gunneridae</taxon>
        <taxon>Pentapetalae</taxon>
        <taxon>rosids</taxon>
        <taxon>malvids</taxon>
        <taxon>Myrtales</taxon>
        <taxon>Lythraceae</taxon>
        <taxon>Punica</taxon>
    </lineage>
</organism>
<reference evidence="15" key="1">
    <citation type="journal article" date="2017" name="Plant J.">
        <title>The pomegranate (Punica granatum L.) genome and the genomics of punicalagin biosynthesis.</title>
        <authorList>
            <person name="Qin G."/>
            <person name="Xu C."/>
            <person name="Ming R."/>
            <person name="Tang H."/>
            <person name="Guyot R."/>
            <person name="Kramer E.M."/>
            <person name="Hu Y."/>
            <person name="Yi X."/>
            <person name="Qi Y."/>
            <person name="Xu X."/>
            <person name="Gao Z."/>
            <person name="Pan H."/>
            <person name="Jian J."/>
            <person name="Tian Y."/>
            <person name="Yue Z."/>
            <person name="Xu Y."/>
        </authorList>
    </citation>
    <scope>NUCLEOTIDE SEQUENCE [LARGE SCALE GENOMIC DNA]</scope>
    <source>
        <strain evidence="15">cv. Dabenzi</strain>
    </source>
</reference>
<evidence type="ECO:0000256" key="4">
    <source>
        <dbReference type="ARBA" id="ARBA00022527"/>
    </source>
</evidence>
<comment type="caution">
    <text evidence="14">The sequence shown here is derived from an EMBL/GenBank/DDBJ whole genome shotgun (WGS) entry which is preliminary data.</text>
</comment>
<feature type="region of interest" description="Disordered" evidence="12">
    <location>
        <begin position="508"/>
        <end position="561"/>
    </location>
</feature>
<gene>
    <name evidence="14" type="ORF">CDL15_Pgr014730</name>
</gene>
<dbReference type="EMBL" id="MTKT01000548">
    <property type="protein sequence ID" value="OWM90427.1"/>
    <property type="molecule type" value="Genomic_DNA"/>
</dbReference>
<keyword evidence="3" id="KW-1003">Cell membrane</keyword>
<dbReference type="SUPFAM" id="SSF56112">
    <property type="entry name" value="Protein kinase-like (PK-like)"/>
    <property type="match status" value="1"/>
</dbReference>
<evidence type="ECO:0000313" key="14">
    <source>
        <dbReference type="EMBL" id="OWM90427.1"/>
    </source>
</evidence>
<proteinExistence type="predicted"/>
<evidence type="ECO:0000256" key="8">
    <source>
        <dbReference type="ARBA" id="ARBA00022840"/>
    </source>
</evidence>
<name>A0A218XZD8_PUNGR</name>
<evidence type="ECO:0000256" key="12">
    <source>
        <dbReference type="SAM" id="MobiDB-lite"/>
    </source>
</evidence>
<dbReference type="InterPro" id="IPR001245">
    <property type="entry name" value="Ser-Thr/Tyr_kinase_cat_dom"/>
</dbReference>
<dbReference type="InterPro" id="IPR011009">
    <property type="entry name" value="Kinase-like_dom_sf"/>
</dbReference>
<dbReference type="PROSITE" id="PS00108">
    <property type="entry name" value="PROTEIN_KINASE_ST"/>
    <property type="match status" value="1"/>
</dbReference>
<dbReference type="PANTHER" id="PTHR45621">
    <property type="entry name" value="OS01G0588500 PROTEIN-RELATED"/>
    <property type="match status" value="1"/>
</dbReference>
<evidence type="ECO:0000256" key="1">
    <source>
        <dbReference type="ARBA" id="ARBA00004236"/>
    </source>
</evidence>
<feature type="domain" description="Protein kinase" evidence="13">
    <location>
        <begin position="213"/>
        <end position="495"/>
    </location>
</feature>
<feature type="compositionally biased region" description="Polar residues" evidence="12">
    <location>
        <begin position="541"/>
        <end position="555"/>
    </location>
</feature>
<dbReference type="InterPro" id="IPR000719">
    <property type="entry name" value="Prot_kinase_dom"/>
</dbReference>
<keyword evidence="5" id="KW-0808">Transferase</keyword>
<comment type="subcellular location">
    <subcellularLocation>
        <location evidence="1">Cell membrane</location>
    </subcellularLocation>
</comment>
<keyword evidence="4" id="KW-0723">Serine/threonine-protein kinase</keyword>
<dbReference type="InterPro" id="IPR017441">
    <property type="entry name" value="Protein_kinase_ATP_BS"/>
</dbReference>
<evidence type="ECO:0000256" key="11">
    <source>
        <dbReference type="PROSITE-ProRule" id="PRU10141"/>
    </source>
</evidence>
<feature type="binding site" evidence="11">
    <location>
        <position position="252"/>
    </location>
    <ligand>
        <name>ATP</name>
        <dbReference type="ChEBI" id="CHEBI:30616"/>
    </ligand>
</feature>
<dbReference type="AlphaFoldDB" id="A0A218XZD8"/>
<comment type="catalytic activity">
    <reaction evidence="10">
        <text>L-seryl-[protein] + ATP = O-phospho-L-seryl-[protein] + ADP + H(+)</text>
        <dbReference type="Rhea" id="RHEA:17989"/>
        <dbReference type="Rhea" id="RHEA-COMP:9863"/>
        <dbReference type="Rhea" id="RHEA-COMP:11604"/>
        <dbReference type="ChEBI" id="CHEBI:15378"/>
        <dbReference type="ChEBI" id="CHEBI:29999"/>
        <dbReference type="ChEBI" id="CHEBI:30616"/>
        <dbReference type="ChEBI" id="CHEBI:83421"/>
        <dbReference type="ChEBI" id="CHEBI:456216"/>
        <dbReference type="EC" id="2.7.11.1"/>
    </reaction>
</comment>
<dbReference type="Proteomes" id="UP000197138">
    <property type="component" value="Unassembled WGS sequence"/>
</dbReference>
<evidence type="ECO:0000256" key="5">
    <source>
        <dbReference type="ARBA" id="ARBA00022679"/>
    </source>
</evidence>
<evidence type="ECO:0000256" key="10">
    <source>
        <dbReference type="ARBA" id="ARBA00048679"/>
    </source>
</evidence>
<dbReference type="PROSITE" id="PS50011">
    <property type="entry name" value="PROTEIN_KINASE_DOM"/>
    <property type="match status" value="1"/>
</dbReference>
<dbReference type="Gene3D" id="3.30.200.20">
    <property type="entry name" value="Phosphorylase Kinase, domain 1"/>
    <property type="match status" value="1"/>
</dbReference>
<dbReference type="GO" id="GO:0004674">
    <property type="term" value="F:protein serine/threonine kinase activity"/>
    <property type="evidence" value="ECO:0007669"/>
    <property type="project" value="UniProtKB-KW"/>
</dbReference>
<evidence type="ECO:0000256" key="7">
    <source>
        <dbReference type="ARBA" id="ARBA00022777"/>
    </source>
</evidence>
<dbReference type="PROSITE" id="PS00107">
    <property type="entry name" value="PROTEIN_KINASE_ATP"/>
    <property type="match status" value="1"/>
</dbReference>
<dbReference type="CDD" id="cd14066">
    <property type="entry name" value="STKc_IRAK"/>
    <property type="match status" value="1"/>
</dbReference>
<feature type="region of interest" description="Disordered" evidence="12">
    <location>
        <begin position="36"/>
        <end position="57"/>
    </location>
</feature>
<dbReference type="GO" id="GO:0005886">
    <property type="term" value="C:plasma membrane"/>
    <property type="evidence" value="ECO:0007669"/>
    <property type="project" value="UniProtKB-SubCell"/>
</dbReference>
<dbReference type="Gene3D" id="1.10.510.10">
    <property type="entry name" value="Transferase(Phosphotransferase) domain 1"/>
    <property type="match status" value="1"/>
</dbReference>
<dbReference type="EC" id="2.7.11.1" evidence="2"/>
<evidence type="ECO:0000256" key="9">
    <source>
        <dbReference type="ARBA" id="ARBA00047899"/>
    </source>
</evidence>
<evidence type="ECO:0000256" key="6">
    <source>
        <dbReference type="ARBA" id="ARBA00022741"/>
    </source>
</evidence>
<accession>A0A218XZD8</accession>
<dbReference type="InterPro" id="IPR008271">
    <property type="entry name" value="Ser/Thr_kinase_AS"/>
</dbReference>
<dbReference type="InterPro" id="IPR050823">
    <property type="entry name" value="Plant_Ser_Thr_Prot_Kinase"/>
</dbReference>
<protein>
    <recommendedName>
        <fullName evidence="2">non-specific serine/threonine protein kinase</fullName>
        <ecNumber evidence="2">2.7.11.1</ecNumber>
    </recommendedName>
</protein>